<evidence type="ECO:0000256" key="5">
    <source>
        <dbReference type="ARBA" id="ARBA00022989"/>
    </source>
</evidence>
<proteinExistence type="inferred from homology"/>
<dbReference type="GO" id="GO:0005886">
    <property type="term" value="C:plasma membrane"/>
    <property type="evidence" value="ECO:0007669"/>
    <property type="project" value="UniProtKB-SubCell"/>
</dbReference>
<dbReference type="Pfam" id="PF00893">
    <property type="entry name" value="Multi_Drug_Res"/>
    <property type="match status" value="1"/>
</dbReference>
<organism evidence="9 10">
    <name type="scientific">Nocardioides zhouii</name>
    <dbReference type="NCBI Taxonomy" id="1168729"/>
    <lineage>
        <taxon>Bacteria</taxon>
        <taxon>Bacillati</taxon>
        <taxon>Actinomycetota</taxon>
        <taxon>Actinomycetes</taxon>
        <taxon>Propionibacteriales</taxon>
        <taxon>Nocardioidaceae</taxon>
        <taxon>Nocardioides</taxon>
    </lineage>
</organism>
<sequence>MGLLLAAIATEVAATAALPRTQGFKDPLWSALVVLGYAASIWLLALVVRHMPVSTAYAIWAGLGTAAVAVIGAVWLGESLNPLKVAALGMIITGVVVLNLQGAH</sequence>
<dbReference type="EMBL" id="SDWV01000003">
    <property type="protein sequence ID" value="RYC13908.1"/>
    <property type="molecule type" value="Genomic_DNA"/>
</dbReference>
<dbReference type="FunFam" id="1.10.3730.20:FF:000001">
    <property type="entry name" value="Quaternary ammonium compound resistance transporter SugE"/>
    <property type="match status" value="1"/>
</dbReference>
<protein>
    <submittedName>
        <fullName evidence="9">Multidrug efflux SMR transporter</fullName>
    </submittedName>
</protein>
<dbReference type="SUPFAM" id="SSF103481">
    <property type="entry name" value="Multidrug resistance efflux transporter EmrE"/>
    <property type="match status" value="1"/>
</dbReference>
<gene>
    <name evidence="9" type="ORF">EUA94_04470</name>
</gene>
<feature type="transmembrane region" description="Helical" evidence="8">
    <location>
        <begin position="27"/>
        <end position="48"/>
    </location>
</feature>
<dbReference type="AlphaFoldDB" id="A0A4Q2TA20"/>
<keyword evidence="3" id="KW-1003">Cell membrane</keyword>
<evidence type="ECO:0000256" key="8">
    <source>
        <dbReference type="SAM" id="Phobius"/>
    </source>
</evidence>
<reference evidence="9 10" key="1">
    <citation type="submission" date="2019-01" db="EMBL/GenBank/DDBJ databases">
        <title>Novel species of Nocardioides.</title>
        <authorList>
            <person name="Liu Q."/>
            <person name="X Y.-H."/>
        </authorList>
    </citation>
    <scope>NUCLEOTIDE SEQUENCE [LARGE SCALE GENOMIC DNA]</scope>
    <source>
        <strain evidence="9 10">HLT2-9</strain>
    </source>
</reference>
<keyword evidence="5 8" id="KW-1133">Transmembrane helix</keyword>
<dbReference type="InterPro" id="IPR000390">
    <property type="entry name" value="Small_drug/metabolite_transptr"/>
</dbReference>
<evidence type="ECO:0000256" key="7">
    <source>
        <dbReference type="RuleBase" id="RU003942"/>
    </source>
</evidence>
<keyword evidence="10" id="KW-1185">Reference proteome</keyword>
<keyword evidence="4 7" id="KW-0812">Transmembrane</keyword>
<evidence type="ECO:0000313" key="9">
    <source>
        <dbReference type="EMBL" id="RYC13908.1"/>
    </source>
</evidence>
<comment type="caution">
    <text evidence="9">The sequence shown here is derived from an EMBL/GenBank/DDBJ whole genome shotgun (WGS) entry which is preliminary data.</text>
</comment>
<comment type="subcellular location">
    <subcellularLocation>
        <location evidence="1 7">Cell membrane</location>
        <topology evidence="1 7">Multi-pass membrane protein</topology>
    </subcellularLocation>
</comment>
<comment type="similarity">
    <text evidence="7">Belongs to the drug/metabolite transporter (DMT) superfamily. Small multidrug resistance (SMR) (TC 2.A.7.1) family.</text>
</comment>
<dbReference type="InterPro" id="IPR045324">
    <property type="entry name" value="Small_multidrug_res"/>
</dbReference>
<evidence type="ECO:0000256" key="4">
    <source>
        <dbReference type="ARBA" id="ARBA00022692"/>
    </source>
</evidence>
<name>A0A4Q2TA20_9ACTN</name>
<evidence type="ECO:0000256" key="3">
    <source>
        <dbReference type="ARBA" id="ARBA00022475"/>
    </source>
</evidence>
<evidence type="ECO:0000313" key="10">
    <source>
        <dbReference type="Proteomes" id="UP000291101"/>
    </source>
</evidence>
<evidence type="ECO:0000256" key="6">
    <source>
        <dbReference type="ARBA" id="ARBA00023136"/>
    </source>
</evidence>
<feature type="transmembrane region" description="Helical" evidence="8">
    <location>
        <begin position="82"/>
        <end position="100"/>
    </location>
</feature>
<keyword evidence="6 8" id="KW-0472">Membrane</keyword>
<dbReference type="OrthoDB" id="21828at2"/>
<accession>A0A4Q2TA20</accession>
<dbReference type="Gene3D" id="1.10.3730.20">
    <property type="match status" value="1"/>
</dbReference>
<feature type="transmembrane region" description="Helical" evidence="8">
    <location>
        <begin position="55"/>
        <end position="76"/>
    </location>
</feature>
<evidence type="ECO:0000256" key="1">
    <source>
        <dbReference type="ARBA" id="ARBA00004651"/>
    </source>
</evidence>
<dbReference type="InterPro" id="IPR037185">
    <property type="entry name" value="EmrE-like"/>
</dbReference>
<dbReference type="PANTHER" id="PTHR30561:SF1">
    <property type="entry name" value="MULTIDRUG TRANSPORTER EMRE"/>
    <property type="match status" value="1"/>
</dbReference>
<dbReference type="PANTHER" id="PTHR30561">
    <property type="entry name" value="SMR FAMILY PROTON-DEPENDENT DRUG EFFLUX TRANSPORTER SUGE"/>
    <property type="match status" value="1"/>
</dbReference>
<keyword evidence="2" id="KW-0813">Transport</keyword>
<dbReference type="Proteomes" id="UP000291101">
    <property type="component" value="Unassembled WGS sequence"/>
</dbReference>
<dbReference type="GO" id="GO:0022857">
    <property type="term" value="F:transmembrane transporter activity"/>
    <property type="evidence" value="ECO:0007669"/>
    <property type="project" value="InterPro"/>
</dbReference>
<evidence type="ECO:0000256" key="2">
    <source>
        <dbReference type="ARBA" id="ARBA00022448"/>
    </source>
</evidence>